<dbReference type="Proteomes" id="UP000077519">
    <property type="component" value="Unassembled WGS sequence"/>
</dbReference>
<organism evidence="8 9">
    <name type="scientific">Rhodococcoides kyotonense</name>
    <dbReference type="NCBI Taxonomy" id="398843"/>
    <lineage>
        <taxon>Bacteria</taxon>
        <taxon>Bacillati</taxon>
        <taxon>Actinomycetota</taxon>
        <taxon>Actinomycetes</taxon>
        <taxon>Mycobacteriales</taxon>
        <taxon>Nocardiaceae</taxon>
        <taxon>Rhodococcoides</taxon>
    </lineage>
</organism>
<dbReference type="SUPFAM" id="SSF52467">
    <property type="entry name" value="DHS-like NAD/FAD-binding domain"/>
    <property type="match status" value="1"/>
</dbReference>
<dbReference type="InterPro" id="IPR012001">
    <property type="entry name" value="Thiamin_PyroP_enz_TPP-bd_dom"/>
</dbReference>
<evidence type="ECO:0000259" key="6">
    <source>
        <dbReference type="Pfam" id="PF00205"/>
    </source>
</evidence>
<dbReference type="GO" id="GO:0050660">
    <property type="term" value="F:flavin adenine dinucleotide binding"/>
    <property type="evidence" value="ECO:0007669"/>
    <property type="project" value="TreeGrafter"/>
</dbReference>
<dbReference type="InterPro" id="IPR012000">
    <property type="entry name" value="Thiamin_PyroP_enz_cen_dom"/>
</dbReference>
<dbReference type="CDD" id="cd07035">
    <property type="entry name" value="TPP_PYR_POX_like"/>
    <property type="match status" value="1"/>
</dbReference>
<sequence length="499" mass="52994">MSALVESAGFCRYVRVPHSQGAAFAAMGYAQASGRTGVCLATTDSNVADLVSPLAIAYSSSTPMVVVVAQSPGTHPIDVGTPDIVGMTESVTKHGYFVDNAGNIPRCLAEAFHVASLGRPGPVLVEIPYGPLTRALEFVWPAEVTVPGYRPSTRPSRKQVVAAASLVSRAQRPVLYVGGGAVSAGAGRDLLSLAEFTGIPVVTTEMARGILPDNHRASYGMVGIDGAESARAAVRACDVLIAIGTTFDRFATETGGVFAEDTKVVQIDIDPSEIGKYFDPAVPIVGDCKAAVRMLDYALRALWDDRRPDFREWIGYLNGTLTARRMNVLQVGDTRMTYGVALDYLGRVIGDDAVFVSNAGPQRAPAVNLPRFQMCRTWLSSGSVRSDLYAPFAAVGARVALPSVDVWLLDDVRSFRLCAHCLDAAVAAGIGLRIALFDLEADIARRDGMSSEGQRATEWAQLLGFTVVTCRSPAEIAAALDAAREAPEEPLLILFALQG</sequence>
<name>A0A177YKY8_9NOCA</name>
<dbReference type="GO" id="GO:0003984">
    <property type="term" value="F:acetolactate synthase activity"/>
    <property type="evidence" value="ECO:0007669"/>
    <property type="project" value="UniProtKB-EC"/>
</dbReference>
<dbReference type="GO" id="GO:0000287">
    <property type="term" value="F:magnesium ion binding"/>
    <property type="evidence" value="ECO:0007669"/>
    <property type="project" value="InterPro"/>
</dbReference>
<dbReference type="InterPro" id="IPR029035">
    <property type="entry name" value="DHS-like_NAD/FAD-binding_dom"/>
</dbReference>
<feature type="domain" description="Thiamine pyrophosphate enzyme N-terminal TPP-binding" evidence="7">
    <location>
        <begin position="10"/>
        <end position="72"/>
    </location>
</feature>
<dbReference type="EMBL" id="LVHI01000005">
    <property type="protein sequence ID" value="OAK56224.1"/>
    <property type="molecule type" value="Genomic_DNA"/>
</dbReference>
<dbReference type="InterPro" id="IPR029061">
    <property type="entry name" value="THDP-binding"/>
</dbReference>
<protein>
    <recommendedName>
        <fullName evidence="4">acetolactate synthase</fullName>
        <ecNumber evidence="4">2.2.1.6</ecNumber>
    </recommendedName>
</protein>
<dbReference type="PANTHER" id="PTHR18968:SF13">
    <property type="entry name" value="ACETOLACTATE SYNTHASE CATALYTIC SUBUNIT, MITOCHONDRIAL"/>
    <property type="match status" value="1"/>
</dbReference>
<dbReference type="UniPathway" id="UPA00047">
    <property type="reaction ID" value="UER00055"/>
</dbReference>
<dbReference type="AlphaFoldDB" id="A0A177YKY8"/>
<dbReference type="Gene3D" id="3.40.50.1220">
    <property type="entry name" value="TPP-binding domain"/>
    <property type="match status" value="1"/>
</dbReference>
<keyword evidence="5" id="KW-0028">Amino-acid biosynthesis</keyword>
<evidence type="ECO:0000256" key="3">
    <source>
        <dbReference type="ARBA" id="ARBA00007812"/>
    </source>
</evidence>
<feature type="domain" description="Thiamine pyrophosphate enzyme central" evidence="6">
    <location>
        <begin position="162"/>
        <end position="295"/>
    </location>
</feature>
<dbReference type="SUPFAM" id="SSF52518">
    <property type="entry name" value="Thiamin diphosphate-binding fold (THDP-binding)"/>
    <property type="match status" value="2"/>
</dbReference>
<comment type="similarity">
    <text evidence="3">Belongs to the TPP enzyme family.</text>
</comment>
<dbReference type="Pfam" id="PF00205">
    <property type="entry name" value="TPP_enzyme_M"/>
    <property type="match status" value="1"/>
</dbReference>
<evidence type="ECO:0000256" key="4">
    <source>
        <dbReference type="ARBA" id="ARBA00013145"/>
    </source>
</evidence>
<dbReference type="GO" id="GO:0005948">
    <property type="term" value="C:acetolactate synthase complex"/>
    <property type="evidence" value="ECO:0007669"/>
    <property type="project" value="TreeGrafter"/>
</dbReference>
<evidence type="ECO:0000313" key="9">
    <source>
        <dbReference type="Proteomes" id="UP000077519"/>
    </source>
</evidence>
<dbReference type="GO" id="GO:0009099">
    <property type="term" value="P:L-valine biosynthetic process"/>
    <property type="evidence" value="ECO:0007669"/>
    <property type="project" value="UniProtKB-UniPathway"/>
</dbReference>
<accession>A0A177YKY8</accession>
<comment type="caution">
    <text evidence="8">The sequence shown here is derived from an EMBL/GenBank/DDBJ whole genome shotgun (WGS) entry which is preliminary data.</text>
</comment>
<keyword evidence="5" id="KW-0100">Branched-chain amino acid biosynthesis</keyword>
<dbReference type="GO" id="GO:0009097">
    <property type="term" value="P:isoleucine biosynthetic process"/>
    <property type="evidence" value="ECO:0007669"/>
    <property type="project" value="UniProtKB-UniPathway"/>
</dbReference>
<dbReference type="InterPro" id="IPR045229">
    <property type="entry name" value="TPP_enz"/>
</dbReference>
<proteinExistence type="inferred from homology"/>
<keyword evidence="9" id="KW-1185">Reference proteome</keyword>
<evidence type="ECO:0000259" key="7">
    <source>
        <dbReference type="Pfam" id="PF02776"/>
    </source>
</evidence>
<dbReference type="UniPathway" id="UPA00049">
    <property type="reaction ID" value="UER00059"/>
</dbReference>
<dbReference type="EC" id="2.2.1.6" evidence="4"/>
<gene>
    <name evidence="8" type="ORF">A3K89_17260</name>
</gene>
<evidence type="ECO:0000256" key="5">
    <source>
        <dbReference type="ARBA" id="ARBA00023304"/>
    </source>
</evidence>
<reference evidence="8 9" key="1">
    <citation type="submission" date="2016-03" db="EMBL/GenBank/DDBJ databases">
        <title>Genome sequence of Rhodococcus kyotonensis KB10.</title>
        <authorList>
            <person name="Jeong H."/>
            <person name="Hong C.E."/>
            <person name="Jo S.H."/>
            <person name="Park J.M."/>
        </authorList>
    </citation>
    <scope>NUCLEOTIDE SEQUENCE [LARGE SCALE GENOMIC DNA]</scope>
    <source>
        <strain evidence="8 9">KB10</strain>
    </source>
</reference>
<dbReference type="Pfam" id="PF02776">
    <property type="entry name" value="TPP_enzyme_N"/>
    <property type="match status" value="1"/>
</dbReference>
<dbReference type="GO" id="GO:0030976">
    <property type="term" value="F:thiamine pyrophosphate binding"/>
    <property type="evidence" value="ECO:0007669"/>
    <property type="project" value="InterPro"/>
</dbReference>
<dbReference type="PANTHER" id="PTHR18968">
    <property type="entry name" value="THIAMINE PYROPHOSPHATE ENZYMES"/>
    <property type="match status" value="1"/>
</dbReference>
<comment type="pathway">
    <text evidence="1">Amino-acid biosynthesis; L-isoleucine biosynthesis; L-isoleucine from 2-oxobutanoate: step 1/4.</text>
</comment>
<evidence type="ECO:0000313" key="8">
    <source>
        <dbReference type="EMBL" id="OAK56224.1"/>
    </source>
</evidence>
<evidence type="ECO:0000256" key="2">
    <source>
        <dbReference type="ARBA" id="ARBA00005025"/>
    </source>
</evidence>
<dbReference type="Gene3D" id="3.40.50.970">
    <property type="match status" value="2"/>
</dbReference>
<comment type="pathway">
    <text evidence="2">Amino-acid biosynthesis; L-valine biosynthesis; L-valine from pyruvate: step 1/4.</text>
</comment>
<evidence type="ECO:0000256" key="1">
    <source>
        <dbReference type="ARBA" id="ARBA00004974"/>
    </source>
</evidence>